<dbReference type="SUPFAM" id="SSF46894">
    <property type="entry name" value="C-terminal effector domain of the bipartite response regulators"/>
    <property type="match status" value="1"/>
</dbReference>
<dbReference type="SMART" id="SM00421">
    <property type="entry name" value="HTH_LUXR"/>
    <property type="match status" value="1"/>
</dbReference>
<dbReference type="Pfam" id="PF00196">
    <property type="entry name" value="GerE"/>
    <property type="match status" value="1"/>
</dbReference>
<organism evidence="5 6">
    <name type="scientific">Thermoanaerobacter thermohydrosulfuricus</name>
    <name type="common">Clostridium thermohydrosulfuricum</name>
    <dbReference type="NCBI Taxonomy" id="1516"/>
    <lineage>
        <taxon>Bacteria</taxon>
        <taxon>Bacillati</taxon>
        <taxon>Bacillota</taxon>
        <taxon>Clostridia</taxon>
        <taxon>Thermoanaerobacterales</taxon>
        <taxon>Thermoanaerobacteraceae</taxon>
        <taxon>Thermoanaerobacter</taxon>
    </lineage>
</organism>
<evidence type="ECO:0000313" key="5">
    <source>
        <dbReference type="EMBL" id="SDG13299.1"/>
    </source>
</evidence>
<name>A0A1G7RST3_THETY</name>
<dbReference type="InterPro" id="IPR036388">
    <property type="entry name" value="WH-like_DNA-bd_sf"/>
</dbReference>
<dbReference type="GO" id="GO:0006355">
    <property type="term" value="P:regulation of DNA-templated transcription"/>
    <property type="evidence" value="ECO:0007669"/>
    <property type="project" value="InterPro"/>
</dbReference>
<dbReference type="PROSITE" id="PS50043">
    <property type="entry name" value="HTH_LUXR_2"/>
    <property type="match status" value="1"/>
</dbReference>
<evidence type="ECO:0000313" key="6">
    <source>
        <dbReference type="Proteomes" id="UP000183404"/>
    </source>
</evidence>
<dbReference type="InterPro" id="IPR000792">
    <property type="entry name" value="Tscrpt_reg_LuxR_C"/>
</dbReference>
<dbReference type="Proteomes" id="UP000183404">
    <property type="component" value="Unassembled WGS sequence"/>
</dbReference>
<dbReference type="Gene3D" id="3.30.450.40">
    <property type="match status" value="1"/>
</dbReference>
<dbReference type="AlphaFoldDB" id="A0A1G7RST3"/>
<dbReference type="GO" id="GO:0003677">
    <property type="term" value="F:DNA binding"/>
    <property type="evidence" value="ECO:0007669"/>
    <property type="project" value="UniProtKB-KW"/>
</dbReference>
<keyword evidence="2" id="KW-0238">DNA-binding</keyword>
<dbReference type="CDD" id="cd06170">
    <property type="entry name" value="LuxR_C_like"/>
    <property type="match status" value="1"/>
</dbReference>
<evidence type="ECO:0000256" key="3">
    <source>
        <dbReference type="ARBA" id="ARBA00023163"/>
    </source>
</evidence>
<dbReference type="InterPro" id="IPR029016">
    <property type="entry name" value="GAF-like_dom_sf"/>
</dbReference>
<keyword evidence="3" id="KW-0804">Transcription</keyword>
<dbReference type="RefSeq" id="WP_074592667.1">
    <property type="nucleotide sequence ID" value="NZ_FNBS01000045.1"/>
</dbReference>
<dbReference type="PANTHER" id="PTHR43214:SF43">
    <property type="entry name" value="TWO-COMPONENT RESPONSE REGULATOR"/>
    <property type="match status" value="1"/>
</dbReference>
<reference evidence="5 6" key="1">
    <citation type="submission" date="2016-10" db="EMBL/GenBank/DDBJ databases">
        <authorList>
            <person name="de Groot N.N."/>
        </authorList>
    </citation>
    <scope>NUCLEOTIDE SEQUENCE [LARGE SCALE GENOMIC DNA]</scope>
    <source>
        <strain evidence="5 6">DSM 569</strain>
    </source>
</reference>
<evidence type="ECO:0000256" key="2">
    <source>
        <dbReference type="ARBA" id="ARBA00023125"/>
    </source>
</evidence>
<dbReference type="EMBL" id="FNBS01000045">
    <property type="protein sequence ID" value="SDG13299.1"/>
    <property type="molecule type" value="Genomic_DNA"/>
</dbReference>
<dbReference type="PANTHER" id="PTHR43214">
    <property type="entry name" value="TWO-COMPONENT RESPONSE REGULATOR"/>
    <property type="match status" value="1"/>
</dbReference>
<proteinExistence type="predicted"/>
<evidence type="ECO:0000259" key="4">
    <source>
        <dbReference type="PROSITE" id="PS50043"/>
    </source>
</evidence>
<feature type="domain" description="HTH luxR-type" evidence="4">
    <location>
        <begin position="190"/>
        <end position="255"/>
    </location>
</feature>
<dbReference type="InterPro" id="IPR016032">
    <property type="entry name" value="Sig_transdc_resp-reg_C-effctor"/>
</dbReference>
<protein>
    <submittedName>
        <fullName evidence="5">Regulatory protein, luxR family</fullName>
    </submittedName>
</protein>
<dbReference type="Gene3D" id="1.10.10.10">
    <property type="entry name" value="Winged helix-like DNA-binding domain superfamily/Winged helix DNA-binding domain"/>
    <property type="match status" value="1"/>
</dbReference>
<sequence length="260" mass="29910">MNFLCPQEELLSSYKRCKEIGIDPLETTPRIMLNPEDLEIKIHKNRELIEAFHMSVEEDWVKGEYLFLLTDVEGYLLETKCSIKEERCIKDSGFRLGISFEEESCGTNAISMAMRLKRIVYIRPQEHYCDIFKKWHCIASPIIVEDGEIMGYIDISTIDKKIADEVSMVIKLLAEKIASEYEKIVKEKELNEIKIKLNDNQIKILALEAKGYRELDIAEALGIGVVTVKYHKRKIVEKLGVKNIKEAVAKAIKLGLIDED</sequence>
<evidence type="ECO:0000256" key="1">
    <source>
        <dbReference type="ARBA" id="ARBA00023015"/>
    </source>
</evidence>
<keyword evidence="1" id="KW-0805">Transcription regulation</keyword>
<accession>A0A1G7RST3</accession>
<dbReference type="InterPro" id="IPR039420">
    <property type="entry name" value="WalR-like"/>
</dbReference>
<gene>
    <name evidence="5" type="ORF">SAMN04244560_01841</name>
</gene>
<dbReference type="PRINTS" id="PR00038">
    <property type="entry name" value="HTHLUXR"/>
</dbReference>